<keyword evidence="4" id="KW-0234">DNA repair</keyword>
<dbReference type="InterPro" id="IPR043128">
    <property type="entry name" value="Rev_trsase/Diguanyl_cyclase"/>
</dbReference>
<dbReference type="InterPro" id="IPR050116">
    <property type="entry name" value="DNA_polymerase-Y"/>
</dbReference>
<dbReference type="GO" id="GO:0042276">
    <property type="term" value="P:error-prone translesion synthesis"/>
    <property type="evidence" value="ECO:0007669"/>
    <property type="project" value="TreeGrafter"/>
</dbReference>
<dbReference type="Gene3D" id="3.30.70.270">
    <property type="match status" value="1"/>
</dbReference>
<dbReference type="InterPro" id="IPR025188">
    <property type="entry name" value="DUF4113"/>
</dbReference>
<evidence type="ECO:0000256" key="2">
    <source>
        <dbReference type="ARBA" id="ARBA00022763"/>
    </source>
</evidence>
<dbReference type="InterPro" id="IPR001126">
    <property type="entry name" value="UmuC"/>
</dbReference>
<protein>
    <submittedName>
        <fullName evidence="7">Y-family DNA polymerase</fullName>
    </submittedName>
</protein>
<dbReference type="Pfam" id="PF00817">
    <property type="entry name" value="IMS"/>
    <property type="match status" value="1"/>
</dbReference>
<dbReference type="EMBL" id="JAPMLD010000002">
    <property type="protein sequence ID" value="MDW4823732.1"/>
    <property type="molecule type" value="Genomic_DNA"/>
</dbReference>
<dbReference type="GO" id="GO:0003887">
    <property type="term" value="F:DNA-directed DNA polymerase activity"/>
    <property type="evidence" value="ECO:0007669"/>
    <property type="project" value="TreeGrafter"/>
</dbReference>
<dbReference type="PANTHER" id="PTHR11076:SF34">
    <property type="entry name" value="PROTEIN UMUC"/>
    <property type="match status" value="1"/>
</dbReference>
<evidence type="ECO:0000256" key="3">
    <source>
        <dbReference type="ARBA" id="ARBA00023199"/>
    </source>
</evidence>
<dbReference type="Gene3D" id="3.40.1170.60">
    <property type="match status" value="1"/>
</dbReference>
<organism evidence="7 9">
    <name type="scientific">Shewanella fidelis</name>
    <dbReference type="NCBI Taxonomy" id="173509"/>
    <lineage>
        <taxon>Bacteria</taxon>
        <taxon>Pseudomonadati</taxon>
        <taxon>Pseudomonadota</taxon>
        <taxon>Gammaproteobacteria</taxon>
        <taxon>Alteromonadales</taxon>
        <taxon>Shewanellaceae</taxon>
        <taxon>Shewanella</taxon>
    </lineage>
</organism>
<keyword evidence="5" id="KW-0742">SOS response</keyword>
<evidence type="ECO:0000256" key="1">
    <source>
        <dbReference type="ARBA" id="ARBA00010945"/>
    </source>
</evidence>
<sequence length="417" mass="46522">MYALVDANSFYCSAEQVFRPEWRNRPIIVLSNNDGCIVAANRLAKEAGIKKFGPYFEAKRLCEQKGIIALSSNYELYGSLSASMMEVIGRFAPQQHIYSIDESFLSFKHCYPAIPCLTEHALKLRRAVWKETRLPVCVGIGETLTLAKVANHAAKKLPGYNGVCAITNNEQRSAILKTMKTNDVWGVGGCIAKRLATMNIHNAYALSQMKAGIARKQFSIELERTVRELNGEVCKTWDEARADKKQIFSTRSVGNRVTDLPSLCQALSKHASTAAAKARTQGSLCKSMLVFASNSPFDEQPNGFKYLHHFAYPTNDTCELIEAATQAAMVRFNPTIRYYKIGVGLINLCSEANLQGDLFEGGRNPSKMLVLDKINAKYGTDTLFLAAQGISQKWGMRREMLTPQYTTRWKDIPLIKC</sequence>
<dbReference type="EMBL" id="JAPMLE010000001">
    <property type="protein sequence ID" value="MDR8523832.1"/>
    <property type="molecule type" value="Genomic_DNA"/>
</dbReference>
<dbReference type="PROSITE" id="PS50173">
    <property type="entry name" value="UMUC"/>
    <property type="match status" value="1"/>
</dbReference>
<keyword evidence="2" id="KW-0227">DNA damage</keyword>
<evidence type="ECO:0000313" key="8">
    <source>
        <dbReference type="EMBL" id="MDW4823732.1"/>
    </source>
</evidence>
<dbReference type="Pfam" id="PF13438">
    <property type="entry name" value="DUF4113"/>
    <property type="match status" value="1"/>
</dbReference>
<name>A0AAW8NKQ2_9GAMM</name>
<dbReference type="GO" id="GO:0006281">
    <property type="term" value="P:DNA repair"/>
    <property type="evidence" value="ECO:0007669"/>
    <property type="project" value="UniProtKB-KW"/>
</dbReference>
<evidence type="ECO:0000256" key="5">
    <source>
        <dbReference type="ARBA" id="ARBA00023236"/>
    </source>
</evidence>
<evidence type="ECO:0000313" key="9">
    <source>
        <dbReference type="Proteomes" id="UP001259340"/>
    </source>
</evidence>
<dbReference type="GO" id="GO:0003684">
    <property type="term" value="F:damaged DNA binding"/>
    <property type="evidence" value="ECO:0007669"/>
    <property type="project" value="InterPro"/>
</dbReference>
<dbReference type="GO" id="GO:0005829">
    <property type="term" value="C:cytosol"/>
    <property type="evidence" value="ECO:0007669"/>
    <property type="project" value="TreeGrafter"/>
</dbReference>
<dbReference type="InterPro" id="IPR017961">
    <property type="entry name" value="DNA_pol_Y-fam_little_finger"/>
</dbReference>
<reference evidence="7" key="2">
    <citation type="submission" date="2022-11" db="EMBL/GenBank/DDBJ databases">
        <title>Prophages regulate Shewanella fidelis motility and biofilm formation: implications for gut colonization dynamics in Ciona robusta.</title>
        <authorList>
            <person name="Natarajan O."/>
            <person name="Gibboney S.L."/>
            <person name="Young M.N."/>
            <person name="Lim S.J."/>
            <person name="Pluta N."/>
            <person name="Atkinson C.G.F."/>
            <person name="Leigh B.A."/>
            <person name="Liberti A."/>
            <person name="Kees E."/>
            <person name="Breitbart M."/>
            <person name="Gralnick J."/>
            <person name="Dishaw L.J."/>
        </authorList>
    </citation>
    <scope>NUCLEOTIDE SEQUENCE</scope>
    <source>
        <strain evidence="7">3313</strain>
    </source>
</reference>
<dbReference type="Pfam" id="PF11799">
    <property type="entry name" value="IMS_C"/>
    <property type="match status" value="1"/>
</dbReference>
<keyword evidence="3" id="KW-0741">SOS mutagenesis</keyword>
<accession>A0AAW8NKQ2</accession>
<evidence type="ECO:0000313" key="10">
    <source>
        <dbReference type="Proteomes" id="UP001271263"/>
    </source>
</evidence>
<evidence type="ECO:0000313" key="7">
    <source>
        <dbReference type="EMBL" id="MDR8523832.1"/>
    </source>
</evidence>
<feature type="domain" description="UmuC" evidence="6">
    <location>
        <begin position="2"/>
        <end position="188"/>
    </location>
</feature>
<dbReference type="SUPFAM" id="SSF56672">
    <property type="entry name" value="DNA/RNA polymerases"/>
    <property type="match status" value="1"/>
</dbReference>
<gene>
    <name evidence="7" type="ORF">OS133_09125</name>
    <name evidence="8" type="ORF">OS134_06585</name>
</gene>
<comment type="similarity">
    <text evidence="1">Belongs to the DNA polymerase type-Y family.</text>
</comment>
<reference evidence="8 10" key="1">
    <citation type="journal article" date="2022" name="bioRxiv">
        <title>Prophages regulate Shewanella fidelis 3313 motility and biofilm formation: implications for gut colonization dynamics in Ciona robusta.</title>
        <authorList>
            <person name="Natarajan O."/>
            <person name="Gibboney S.L."/>
            <person name="Young M.N."/>
            <person name="Lim S.J."/>
            <person name="Pluta N."/>
            <person name="Atkinson C.G."/>
            <person name="Leigh B.A."/>
            <person name="Liberti A."/>
            <person name="Kees E.D."/>
            <person name="Breitbart M."/>
            <person name="Gralnick J.A."/>
            <person name="Dishaw L.J."/>
        </authorList>
    </citation>
    <scope>NUCLEOTIDE SEQUENCE [LARGE SCALE GENOMIC DNA]</scope>
    <source>
        <strain evidence="8 10">JG4066</strain>
    </source>
</reference>
<dbReference type="Proteomes" id="UP001259340">
    <property type="component" value="Unassembled WGS sequence"/>
</dbReference>
<dbReference type="Proteomes" id="UP001271263">
    <property type="component" value="Unassembled WGS sequence"/>
</dbReference>
<proteinExistence type="inferred from homology"/>
<keyword evidence="10" id="KW-1185">Reference proteome</keyword>
<evidence type="ECO:0000256" key="4">
    <source>
        <dbReference type="ARBA" id="ARBA00023204"/>
    </source>
</evidence>
<dbReference type="GO" id="GO:0009432">
    <property type="term" value="P:SOS response"/>
    <property type="evidence" value="ECO:0007669"/>
    <property type="project" value="UniProtKB-KW"/>
</dbReference>
<dbReference type="InterPro" id="IPR043502">
    <property type="entry name" value="DNA/RNA_pol_sf"/>
</dbReference>
<dbReference type="PANTHER" id="PTHR11076">
    <property type="entry name" value="DNA REPAIR POLYMERASE UMUC / TRANSFERASE FAMILY MEMBER"/>
    <property type="match status" value="1"/>
</dbReference>
<dbReference type="RefSeq" id="WP_310654674.1">
    <property type="nucleotide sequence ID" value="NZ_JAPMLA010000001.1"/>
</dbReference>
<dbReference type="CDD" id="cd01700">
    <property type="entry name" value="PolY_Pol_V_umuC"/>
    <property type="match status" value="1"/>
</dbReference>
<comment type="caution">
    <text evidence="7">The sequence shown here is derived from an EMBL/GenBank/DDBJ whole genome shotgun (WGS) entry which is preliminary data.</text>
</comment>
<dbReference type="AlphaFoldDB" id="A0AAW8NKQ2"/>
<evidence type="ECO:0000259" key="6">
    <source>
        <dbReference type="PROSITE" id="PS50173"/>
    </source>
</evidence>